<reference evidence="2" key="1">
    <citation type="submission" date="2018-09" db="EMBL/GenBank/DDBJ databases">
        <title>Complete genome sequence of thermophilic cyanobacteria strain Thermosynechococcus elongatus PKUAC-SCTE542.</title>
        <authorList>
            <person name="Liang Y."/>
            <person name="Tang J."/>
            <person name="Daroch M."/>
        </authorList>
    </citation>
    <scope>NUCLEOTIDE SEQUENCE [LARGE SCALE GENOMIC DNA]</scope>
    <source>
        <strain evidence="2">E542</strain>
    </source>
</reference>
<proteinExistence type="predicted"/>
<keyword evidence="2" id="KW-1185">Reference proteome</keyword>
<gene>
    <name evidence="1" type="ORF">D3A95_00675</name>
</gene>
<dbReference type="EMBL" id="CP032152">
    <property type="protein sequence ID" value="AXY68660.2"/>
    <property type="molecule type" value="Genomic_DNA"/>
</dbReference>
<dbReference type="KEGG" id="tsq:D3A95_00675"/>
<dbReference type="Proteomes" id="UP000261812">
    <property type="component" value="Chromosome"/>
</dbReference>
<name>A0A3B7ML93_9CYAN</name>
<evidence type="ECO:0000313" key="1">
    <source>
        <dbReference type="EMBL" id="AXY68660.2"/>
    </source>
</evidence>
<protein>
    <submittedName>
        <fullName evidence="1">Uncharacterized protein</fullName>
    </submittedName>
</protein>
<dbReference type="AlphaFoldDB" id="A0A3B7ML93"/>
<accession>A0A3B7ML93</accession>
<sequence length="192" mass="22159">MTYSQTTTTTDQRTFGQLLLELDIHLSPEEVDRLEKNFRVYLACQGYPLTKVPHCAVEREVGSDGRLIAETVKPSSLETNAAFERACQCAQMSLSHLSAMTERFLGDLQDLATSHGYPKRLGTDLARGILANYWQQWGQERFYQWVIWLVENYTHESTEEIRELSELYETALEIYDQLFRDYCGFSPRLGAK</sequence>
<dbReference type="RefSeq" id="WP_181495487.1">
    <property type="nucleotide sequence ID" value="NZ_CP032152.1"/>
</dbReference>
<organism evidence="1 2">
    <name type="scientific">Thermosynechococcus sichuanensis E542</name>
    <dbReference type="NCBI Taxonomy" id="2016101"/>
    <lineage>
        <taxon>Bacteria</taxon>
        <taxon>Bacillati</taxon>
        <taxon>Cyanobacteriota</taxon>
        <taxon>Cyanophyceae</taxon>
        <taxon>Acaryochloridales</taxon>
        <taxon>Thermosynechococcaceae</taxon>
        <taxon>Thermosynechococcus</taxon>
        <taxon>Thermosynechococcus sichuanensis</taxon>
    </lineage>
</organism>
<evidence type="ECO:0000313" key="2">
    <source>
        <dbReference type="Proteomes" id="UP000261812"/>
    </source>
</evidence>